<dbReference type="PANTHER" id="PTHR39160:SF6">
    <property type="entry name" value="CELL WALL-BINDING PROTEIN YOCH"/>
    <property type="match status" value="1"/>
</dbReference>
<feature type="signal peptide" evidence="3">
    <location>
        <begin position="1"/>
        <end position="25"/>
    </location>
</feature>
<dbReference type="SUPFAM" id="SSF54106">
    <property type="entry name" value="LysM domain"/>
    <property type="match status" value="2"/>
</dbReference>
<proteinExistence type="predicted"/>
<dbReference type="GO" id="GO:0009254">
    <property type="term" value="P:peptidoglycan turnover"/>
    <property type="evidence" value="ECO:0007669"/>
    <property type="project" value="InterPro"/>
</dbReference>
<sequence length="289" mass="31681">MKKLIISLAGGMLLTGFAMTTAVSAEVNYKIQEGDTVSEVAVEYGTTTKDLMERNNLSSSLIVAGESLKIDNRRVLEVKKGDTLSELACDLGVKVGDIKEWNELDSDLIKIGQELELELPLDSLKNYEEFLAQRDGQVPPKEEPKQEENIEQTTNEQTSKEETKQEENVEQTSNEQTSTQEKEVEQTNNTEEAAQTMTMEATAYTADCEGCSGVTSTGINLNEDRDKKVVAVDPDVIPLGSTVWVEGYGEAIAGDTGGSIEGNRIDVHVPTKEEANEWGVRTVEVKVLD</sequence>
<keyword evidence="6" id="KW-1185">Reference proteome</keyword>
<dbReference type="InterPro" id="IPR018392">
    <property type="entry name" value="LysM"/>
</dbReference>
<feature type="chain" id="PRO_5011783825" evidence="3">
    <location>
        <begin position="26"/>
        <end position="289"/>
    </location>
</feature>
<accession>A0A1H9MRN0</accession>
<dbReference type="Proteomes" id="UP000199427">
    <property type="component" value="Unassembled WGS sequence"/>
</dbReference>
<dbReference type="InterPro" id="IPR036908">
    <property type="entry name" value="RlpA-like_sf"/>
</dbReference>
<feature type="compositionally biased region" description="Basic and acidic residues" evidence="2">
    <location>
        <begin position="158"/>
        <end position="167"/>
    </location>
</feature>
<organism evidence="5 6">
    <name type="scientific">Piscibacillus halophilus</name>
    <dbReference type="NCBI Taxonomy" id="571933"/>
    <lineage>
        <taxon>Bacteria</taxon>
        <taxon>Bacillati</taxon>
        <taxon>Bacillota</taxon>
        <taxon>Bacilli</taxon>
        <taxon>Bacillales</taxon>
        <taxon>Bacillaceae</taxon>
        <taxon>Piscibacillus</taxon>
    </lineage>
</organism>
<feature type="domain" description="LysM" evidence="4">
    <location>
        <begin position="74"/>
        <end position="117"/>
    </location>
</feature>
<dbReference type="SMART" id="SM00257">
    <property type="entry name" value="LysM"/>
    <property type="match status" value="2"/>
</dbReference>
<evidence type="ECO:0000256" key="3">
    <source>
        <dbReference type="SAM" id="SignalP"/>
    </source>
</evidence>
<dbReference type="PANTHER" id="PTHR39160">
    <property type="entry name" value="CELL WALL-BINDING PROTEIN YOCH"/>
    <property type="match status" value="1"/>
</dbReference>
<protein>
    <submittedName>
        <fullName evidence="5">3D (Asp-Asp-Asp) domain-containing protein</fullName>
    </submittedName>
</protein>
<evidence type="ECO:0000313" key="5">
    <source>
        <dbReference type="EMBL" id="SER25783.1"/>
    </source>
</evidence>
<dbReference type="GO" id="GO:0004553">
    <property type="term" value="F:hydrolase activity, hydrolyzing O-glycosyl compounds"/>
    <property type="evidence" value="ECO:0007669"/>
    <property type="project" value="InterPro"/>
</dbReference>
<dbReference type="InterPro" id="IPR051933">
    <property type="entry name" value="Resuscitation_pf_RpfB"/>
</dbReference>
<dbReference type="Pfam" id="PF06725">
    <property type="entry name" value="3D"/>
    <property type="match status" value="1"/>
</dbReference>
<feature type="region of interest" description="Disordered" evidence="2">
    <location>
        <begin position="134"/>
        <end position="189"/>
    </location>
</feature>
<evidence type="ECO:0000256" key="2">
    <source>
        <dbReference type="SAM" id="MobiDB-lite"/>
    </source>
</evidence>
<evidence type="ECO:0000259" key="4">
    <source>
        <dbReference type="PROSITE" id="PS51782"/>
    </source>
</evidence>
<dbReference type="Pfam" id="PF01476">
    <property type="entry name" value="LysM"/>
    <property type="match status" value="2"/>
</dbReference>
<reference evidence="5 6" key="1">
    <citation type="submission" date="2016-10" db="EMBL/GenBank/DDBJ databases">
        <authorList>
            <person name="de Groot N.N."/>
        </authorList>
    </citation>
    <scope>NUCLEOTIDE SEQUENCE [LARGE SCALE GENOMIC DNA]</scope>
    <source>
        <strain evidence="5 6">DSM 21633</strain>
    </source>
</reference>
<dbReference type="SUPFAM" id="SSF50685">
    <property type="entry name" value="Barwin-like endoglucanases"/>
    <property type="match status" value="1"/>
</dbReference>
<evidence type="ECO:0000256" key="1">
    <source>
        <dbReference type="ARBA" id="ARBA00022729"/>
    </source>
</evidence>
<dbReference type="InterPro" id="IPR036779">
    <property type="entry name" value="LysM_dom_sf"/>
</dbReference>
<dbReference type="STRING" id="571933.SAMN05216362_1685"/>
<dbReference type="Gene3D" id="2.40.40.10">
    <property type="entry name" value="RlpA-like domain"/>
    <property type="match status" value="1"/>
</dbReference>
<dbReference type="Gene3D" id="3.10.350.10">
    <property type="entry name" value="LysM domain"/>
    <property type="match status" value="2"/>
</dbReference>
<keyword evidence="1 3" id="KW-0732">Signal</keyword>
<dbReference type="InterPro" id="IPR010611">
    <property type="entry name" value="3D_dom"/>
</dbReference>
<dbReference type="CDD" id="cd22786">
    <property type="entry name" value="DPBB_YuiC-like"/>
    <property type="match status" value="1"/>
</dbReference>
<name>A0A1H9MRN0_9BACI</name>
<evidence type="ECO:0000313" key="6">
    <source>
        <dbReference type="Proteomes" id="UP000199427"/>
    </source>
</evidence>
<dbReference type="AlphaFoldDB" id="A0A1H9MRN0"/>
<dbReference type="PROSITE" id="PS51782">
    <property type="entry name" value="LYSM"/>
    <property type="match status" value="2"/>
</dbReference>
<feature type="domain" description="LysM" evidence="4">
    <location>
        <begin position="27"/>
        <end position="70"/>
    </location>
</feature>
<gene>
    <name evidence="5" type="ORF">SAMN05216362_1685</name>
</gene>
<feature type="compositionally biased region" description="Polar residues" evidence="2">
    <location>
        <begin position="170"/>
        <end position="179"/>
    </location>
</feature>
<dbReference type="CDD" id="cd00118">
    <property type="entry name" value="LysM"/>
    <property type="match status" value="2"/>
</dbReference>
<dbReference type="EMBL" id="FOES01000068">
    <property type="protein sequence ID" value="SER25783.1"/>
    <property type="molecule type" value="Genomic_DNA"/>
</dbReference>
<dbReference type="OrthoDB" id="9798935at2"/>
<dbReference type="GO" id="GO:0019867">
    <property type="term" value="C:outer membrane"/>
    <property type="evidence" value="ECO:0007669"/>
    <property type="project" value="InterPro"/>
</dbReference>
<dbReference type="RefSeq" id="WP_091776283.1">
    <property type="nucleotide sequence ID" value="NZ_FOES01000068.1"/>
</dbReference>